<evidence type="ECO:0000313" key="10">
    <source>
        <dbReference type="Proteomes" id="UP001595823"/>
    </source>
</evidence>
<gene>
    <name evidence="9" type="ORF">ACFPET_10115</name>
</gene>
<evidence type="ECO:0000256" key="6">
    <source>
        <dbReference type="ARBA" id="ARBA00023274"/>
    </source>
</evidence>
<comment type="similarity">
    <text evidence="2">Belongs to the Ro 60 kDa family.</text>
</comment>
<evidence type="ECO:0000256" key="4">
    <source>
        <dbReference type="ARBA" id="ARBA00022723"/>
    </source>
</evidence>
<evidence type="ECO:0000256" key="7">
    <source>
        <dbReference type="SAM" id="MobiDB-lite"/>
    </source>
</evidence>
<dbReference type="InterPro" id="IPR008858">
    <property type="entry name" value="TROVE_dom"/>
</dbReference>
<dbReference type="Pfam" id="PF05731">
    <property type="entry name" value="TROVE"/>
    <property type="match status" value="1"/>
</dbReference>
<dbReference type="SUPFAM" id="SSF140864">
    <property type="entry name" value="TROVE domain-like"/>
    <property type="match status" value="1"/>
</dbReference>
<dbReference type="RefSeq" id="WP_380620534.1">
    <property type="nucleotide sequence ID" value="NZ_JBHSDK010000014.1"/>
</dbReference>
<feature type="region of interest" description="Disordered" evidence="7">
    <location>
        <begin position="1"/>
        <end position="24"/>
    </location>
</feature>
<keyword evidence="4" id="KW-0479">Metal-binding</keyword>
<feature type="domain" description="TROVE" evidence="8">
    <location>
        <begin position="19"/>
        <end position="346"/>
    </location>
</feature>
<accession>A0ABV8TYM8</accession>
<dbReference type="Proteomes" id="UP001595823">
    <property type="component" value="Unassembled WGS sequence"/>
</dbReference>
<dbReference type="Gene3D" id="3.40.50.410">
    <property type="entry name" value="von Willebrand factor, type A domain"/>
    <property type="match status" value="1"/>
</dbReference>
<feature type="compositionally biased region" description="Basic and acidic residues" evidence="7">
    <location>
        <begin position="1"/>
        <end position="11"/>
    </location>
</feature>
<evidence type="ECO:0000256" key="1">
    <source>
        <dbReference type="ARBA" id="ARBA00004496"/>
    </source>
</evidence>
<sequence>MTRLNEAETRVRTRQPTAMANPEGGMGFIRDAKEELFVLALNFASGKDTAYEKSDERFARFLDLLYAVTVKDAKWIRHFLPWLRDSANMRTVSLIGGLEAAFGLWATNQTGGRQLVDGVLQRADEPGEAVAYWQKNYGRALPKPVKRGIADAVVRLYGERSVLKYDKRNRNWRFADVITHVHPKPKDERQSELFRYLVKARKNRGVPVPDALTTLKAHYALQRRARSNTMLLLNRRSLEEAAFTWEQALSLAGDSIRRAKLWEKLIPTMGYMAILRNLRNFDRANLSPAARGDVVRILTDPHRVAGSRQFPYRFLSALTHSGAERWSRPLQQALELSVGNLPRPWGRYLVLVDQSASMYGRGGGFGTLPDGSVAALTGLLFQRRVQADVVAFGERSERIDQVPGEELWESWKRFPRYRRSHPTRAVQENFDGHDGVVLITDEQQRYDCAGTVRHVLGEDVSLVVWNFGGHALGVSHTKKRTHTFGGVSDGALRAALFALDGAKIRYPFEITD</sequence>
<evidence type="ECO:0000256" key="5">
    <source>
        <dbReference type="ARBA" id="ARBA00022884"/>
    </source>
</evidence>
<name>A0ABV8TYM8_9ACTN</name>
<keyword evidence="3" id="KW-0963">Cytoplasm</keyword>
<dbReference type="PANTHER" id="PTHR14202:SF0">
    <property type="entry name" value="RNA-BINDING PROTEIN RO60"/>
    <property type="match status" value="1"/>
</dbReference>
<evidence type="ECO:0000256" key="2">
    <source>
        <dbReference type="ARBA" id="ARBA00007814"/>
    </source>
</evidence>
<comment type="subcellular location">
    <subcellularLocation>
        <location evidence="1">Cytoplasm</location>
    </subcellularLocation>
</comment>
<evidence type="ECO:0000256" key="3">
    <source>
        <dbReference type="ARBA" id="ARBA00022490"/>
    </source>
</evidence>
<dbReference type="EMBL" id="JBHSDK010000014">
    <property type="protein sequence ID" value="MFC4335552.1"/>
    <property type="molecule type" value="Genomic_DNA"/>
</dbReference>
<evidence type="ECO:0000259" key="8">
    <source>
        <dbReference type="PROSITE" id="PS50988"/>
    </source>
</evidence>
<proteinExistence type="inferred from homology"/>
<dbReference type="InterPro" id="IPR037214">
    <property type="entry name" value="TROVE_dom_sf"/>
</dbReference>
<comment type="caution">
    <text evidence="9">The sequence shown here is derived from an EMBL/GenBank/DDBJ whole genome shotgun (WGS) entry which is preliminary data.</text>
</comment>
<keyword evidence="10" id="KW-1185">Reference proteome</keyword>
<evidence type="ECO:0000313" key="9">
    <source>
        <dbReference type="EMBL" id="MFC4335552.1"/>
    </source>
</evidence>
<keyword evidence="5" id="KW-0694">RNA-binding</keyword>
<dbReference type="PANTHER" id="PTHR14202">
    <property type="entry name" value="60 KDA RIBONUCLEOPROTEIN SSA/RO"/>
    <property type="match status" value="1"/>
</dbReference>
<keyword evidence="6" id="KW-0687">Ribonucleoprotein</keyword>
<organism evidence="9 10">
    <name type="scientific">Salininema proteolyticum</name>
    <dbReference type="NCBI Taxonomy" id="1607685"/>
    <lineage>
        <taxon>Bacteria</taxon>
        <taxon>Bacillati</taxon>
        <taxon>Actinomycetota</taxon>
        <taxon>Actinomycetes</taxon>
        <taxon>Glycomycetales</taxon>
        <taxon>Glycomycetaceae</taxon>
        <taxon>Salininema</taxon>
    </lineage>
</organism>
<dbReference type="InterPro" id="IPR036465">
    <property type="entry name" value="vWFA_dom_sf"/>
</dbReference>
<dbReference type="PROSITE" id="PS50988">
    <property type="entry name" value="TROVE"/>
    <property type="match status" value="1"/>
</dbReference>
<dbReference type="InterPro" id="IPR040322">
    <property type="entry name" value="TROVE2"/>
</dbReference>
<protein>
    <submittedName>
        <fullName evidence="9">TROVE domain-containing protein</fullName>
    </submittedName>
</protein>
<reference evidence="10" key="1">
    <citation type="journal article" date="2019" name="Int. J. Syst. Evol. Microbiol.">
        <title>The Global Catalogue of Microorganisms (GCM) 10K type strain sequencing project: providing services to taxonomists for standard genome sequencing and annotation.</title>
        <authorList>
            <consortium name="The Broad Institute Genomics Platform"/>
            <consortium name="The Broad Institute Genome Sequencing Center for Infectious Disease"/>
            <person name="Wu L."/>
            <person name="Ma J."/>
        </authorList>
    </citation>
    <scope>NUCLEOTIDE SEQUENCE [LARGE SCALE GENOMIC DNA]</scope>
    <source>
        <strain evidence="10">IBRC-M 10908</strain>
    </source>
</reference>